<feature type="compositionally biased region" description="Low complexity" evidence="1">
    <location>
        <begin position="330"/>
        <end position="339"/>
    </location>
</feature>
<dbReference type="STRING" id="106549.A0A540NJR4"/>
<dbReference type="Proteomes" id="UP000315295">
    <property type="component" value="Unassembled WGS sequence"/>
</dbReference>
<dbReference type="EMBL" id="VIEB01000032">
    <property type="protein sequence ID" value="TQE11255.1"/>
    <property type="molecule type" value="Genomic_DNA"/>
</dbReference>
<feature type="region of interest" description="Disordered" evidence="1">
    <location>
        <begin position="317"/>
        <end position="339"/>
    </location>
</feature>
<dbReference type="AlphaFoldDB" id="A0A540NJR4"/>
<evidence type="ECO:0000256" key="1">
    <source>
        <dbReference type="SAM" id="MobiDB-lite"/>
    </source>
</evidence>
<accession>A0A540NJR4</accession>
<sequence>MTYSSAPLTTAMLTSFTGQNQLYVMTSSMPSHLSNVLRCGKGQFHYNIGPRFNTYKSFPQFSPGALGLPPSSYPNSQKGHFAAHCSHILNTHSSVSAPESCQCTLKISQGILGSHPSLTEYYEYCWPNDGCFSGCNHVYGRKRDYIPIEYDVTNDMTSEEADKERIESMFGEKLEMVATKKAILSIELYDLQNHIHHTPLMPSFQCSDHEINVSTSLCHSTSYLPSLESDLTIKSSDEKLTRLPLGNLETGDILLETIQRLLVHTRLSLSLTRPLLSQTQLRPPFILRRPDWLTPLVHLSDSLNSASPTTRHNHHLLSSFNSGLRPPPSSLLCPDSDHH</sequence>
<evidence type="ECO:0000313" key="2">
    <source>
        <dbReference type="EMBL" id="TQE11255.1"/>
    </source>
</evidence>
<keyword evidence="3" id="KW-1185">Reference proteome</keyword>
<reference evidence="2 3" key="1">
    <citation type="journal article" date="2019" name="G3 (Bethesda)">
        <title>Sequencing of a Wild Apple (Malus baccata) Genome Unravels the Differences Between Cultivated and Wild Apple Species Regarding Disease Resistance and Cold Tolerance.</title>
        <authorList>
            <person name="Chen X."/>
        </authorList>
    </citation>
    <scope>NUCLEOTIDE SEQUENCE [LARGE SCALE GENOMIC DNA]</scope>
    <source>
        <strain evidence="3">cv. Shandingzi</strain>
        <tissue evidence="2">Leaves</tissue>
    </source>
</reference>
<comment type="caution">
    <text evidence="2">The sequence shown here is derived from an EMBL/GenBank/DDBJ whole genome shotgun (WGS) entry which is preliminary data.</text>
</comment>
<proteinExistence type="predicted"/>
<protein>
    <submittedName>
        <fullName evidence="2">Uncharacterized protein</fullName>
    </submittedName>
</protein>
<organism evidence="2 3">
    <name type="scientific">Malus baccata</name>
    <name type="common">Siberian crab apple</name>
    <name type="synonym">Pyrus baccata</name>
    <dbReference type="NCBI Taxonomy" id="106549"/>
    <lineage>
        <taxon>Eukaryota</taxon>
        <taxon>Viridiplantae</taxon>
        <taxon>Streptophyta</taxon>
        <taxon>Embryophyta</taxon>
        <taxon>Tracheophyta</taxon>
        <taxon>Spermatophyta</taxon>
        <taxon>Magnoliopsida</taxon>
        <taxon>eudicotyledons</taxon>
        <taxon>Gunneridae</taxon>
        <taxon>Pentapetalae</taxon>
        <taxon>rosids</taxon>
        <taxon>fabids</taxon>
        <taxon>Rosales</taxon>
        <taxon>Rosaceae</taxon>
        <taxon>Amygdaloideae</taxon>
        <taxon>Maleae</taxon>
        <taxon>Malus</taxon>
    </lineage>
</organism>
<evidence type="ECO:0000313" key="3">
    <source>
        <dbReference type="Proteomes" id="UP000315295"/>
    </source>
</evidence>
<name>A0A540NJR4_MALBA</name>
<gene>
    <name evidence="2" type="ORF">C1H46_003261</name>
</gene>